<keyword evidence="2 5" id="KW-0812">Transmembrane</keyword>
<keyword evidence="4 5" id="KW-0472">Membrane</keyword>
<proteinExistence type="predicted"/>
<evidence type="ECO:0000256" key="3">
    <source>
        <dbReference type="ARBA" id="ARBA00022989"/>
    </source>
</evidence>
<keyword evidence="8" id="KW-1185">Reference proteome</keyword>
<dbReference type="OrthoDB" id="5176502at2"/>
<accession>A0A542YI90</accession>
<feature type="transmembrane region" description="Helical" evidence="5">
    <location>
        <begin position="150"/>
        <end position="170"/>
    </location>
</feature>
<protein>
    <submittedName>
        <fullName evidence="7">Aromatic acid exporter family member 1</fullName>
    </submittedName>
</protein>
<evidence type="ECO:0000313" key="8">
    <source>
        <dbReference type="Proteomes" id="UP000317998"/>
    </source>
</evidence>
<dbReference type="RefSeq" id="WP_141880021.1">
    <property type="nucleotide sequence ID" value="NZ_VFOM01000001.1"/>
</dbReference>
<evidence type="ECO:0000256" key="5">
    <source>
        <dbReference type="SAM" id="Phobius"/>
    </source>
</evidence>
<dbReference type="InterPro" id="IPR049453">
    <property type="entry name" value="Memb_transporter_dom"/>
</dbReference>
<organism evidence="7 8">
    <name type="scientific">Homoserinimonas aerilata</name>
    <dbReference type="NCBI Taxonomy" id="1162970"/>
    <lineage>
        <taxon>Bacteria</taxon>
        <taxon>Bacillati</taxon>
        <taxon>Actinomycetota</taxon>
        <taxon>Actinomycetes</taxon>
        <taxon>Micrococcales</taxon>
        <taxon>Microbacteriaceae</taxon>
        <taxon>Homoserinimonas</taxon>
    </lineage>
</organism>
<gene>
    <name evidence="7" type="ORF">FB562_0880</name>
</gene>
<name>A0A542YI90_9MICO</name>
<feature type="transmembrane region" description="Helical" evidence="5">
    <location>
        <begin position="81"/>
        <end position="114"/>
    </location>
</feature>
<reference evidence="7 8" key="1">
    <citation type="submission" date="2019-06" db="EMBL/GenBank/DDBJ databases">
        <title>Sequencing the genomes of 1000 actinobacteria strains.</title>
        <authorList>
            <person name="Klenk H.-P."/>
        </authorList>
    </citation>
    <scope>NUCLEOTIDE SEQUENCE [LARGE SCALE GENOMIC DNA]</scope>
    <source>
        <strain evidence="7 8">DSM 26477</strain>
    </source>
</reference>
<sequence length="362" mass="38512">MRRFTFSGAVKTVGHVRSSSRGPLLQVVKTSIAAVLSWLVCNVLLDQPLPIFAAIAALLVVQPSVNQSLAKGLERSLGVILGVVLAYGAGLLFGSSSWIVLAIIVVALLLAWALQLTPGSANQIPISAMLVLAIGGGHNPQYSLERIIETIIGVIVALIVNFAIVPPVLLGPATTAVQRLASRVAATLDGLADALTTPTSGTQLSSMLAHARTLRPLQFSAAESVTRAEESLLLNPRGGRHRQRLARDRELLARLTVLVTRVLGMTRALHDHYDEHLPEEPMARSIATELTRAAHDLRLLAGPPIDKLDAAGKVATITSELPALTAPLVIAVPHPQHWVLIGSLMEDLRRVREEIIGGTTAD</sequence>
<feature type="domain" description="Integral membrane bound transporter" evidence="6">
    <location>
        <begin position="38"/>
        <end position="160"/>
    </location>
</feature>
<evidence type="ECO:0000313" key="7">
    <source>
        <dbReference type="EMBL" id="TQL47809.1"/>
    </source>
</evidence>
<comment type="subcellular location">
    <subcellularLocation>
        <location evidence="1">Membrane</location>
        <topology evidence="1">Multi-pass membrane protein</topology>
    </subcellularLocation>
</comment>
<evidence type="ECO:0000259" key="6">
    <source>
        <dbReference type="Pfam" id="PF13515"/>
    </source>
</evidence>
<dbReference type="AlphaFoldDB" id="A0A542YI90"/>
<evidence type="ECO:0000256" key="4">
    <source>
        <dbReference type="ARBA" id="ARBA00023136"/>
    </source>
</evidence>
<keyword evidence="3 5" id="KW-1133">Transmembrane helix</keyword>
<dbReference type="Proteomes" id="UP000317998">
    <property type="component" value="Unassembled WGS sequence"/>
</dbReference>
<evidence type="ECO:0000256" key="1">
    <source>
        <dbReference type="ARBA" id="ARBA00004141"/>
    </source>
</evidence>
<dbReference type="EMBL" id="VFOM01000001">
    <property type="protein sequence ID" value="TQL47809.1"/>
    <property type="molecule type" value="Genomic_DNA"/>
</dbReference>
<dbReference type="Pfam" id="PF13515">
    <property type="entry name" value="FUSC_2"/>
    <property type="match status" value="1"/>
</dbReference>
<evidence type="ECO:0000256" key="2">
    <source>
        <dbReference type="ARBA" id="ARBA00022692"/>
    </source>
</evidence>
<dbReference type="GO" id="GO:0016020">
    <property type="term" value="C:membrane"/>
    <property type="evidence" value="ECO:0007669"/>
    <property type="project" value="UniProtKB-SubCell"/>
</dbReference>
<comment type="caution">
    <text evidence="7">The sequence shown here is derived from an EMBL/GenBank/DDBJ whole genome shotgun (WGS) entry which is preliminary data.</text>
</comment>